<dbReference type="InterPro" id="IPR009057">
    <property type="entry name" value="Homeodomain-like_sf"/>
</dbReference>
<keyword evidence="1" id="KW-0805">Transcription regulation</keyword>
<dbReference type="GO" id="GO:0043565">
    <property type="term" value="F:sequence-specific DNA binding"/>
    <property type="evidence" value="ECO:0007669"/>
    <property type="project" value="InterPro"/>
</dbReference>
<dbReference type="PANTHER" id="PTHR46796">
    <property type="entry name" value="HTH-TYPE TRANSCRIPTIONAL ACTIVATOR RHAS-RELATED"/>
    <property type="match status" value="1"/>
</dbReference>
<accession>A0A074T7Q4</accession>
<reference evidence="5 6" key="1">
    <citation type="submission" date="2014-03" db="EMBL/GenBank/DDBJ databases">
        <title>The draft genome sequence of Thioclava dalianensis DLFJ1-1.</title>
        <authorList>
            <person name="Lai Q."/>
            <person name="Shao Z."/>
        </authorList>
    </citation>
    <scope>NUCLEOTIDE SEQUENCE [LARGE SCALE GENOMIC DNA]</scope>
    <source>
        <strain evidence="5 6">DLFJ1-1</strain>
    </source>
</reference>
<dbReference type="SUPFAM" id="SSF46689">
    <property type="entry name" value="Homeodomain-like"/>
    <property type="match status" value="1"/>
</dbReference>
<dbReference type="eggNOG" id="COG2207">
    <property type="taxonomic scope" value="Bacteria"/>
</dbReference>
<comment type="caution">
    <text evidence="5">The sequence shown here is derived from an EMBL/GenBank/DDBJ whole genome shotgun (WGS) entry which is preliminary data.</text>
</comment>
<keyword evidence="2" id="KW-0238">DNA-binding</keyword>
<dbReference type="PROSITE" id="PS01124">
    <property type="entry name" value="HTH_ARAC_FAMILY_2"/>
    <property type="match status" value="1"/>
</dbReference>
<organism evidence="5 6">
    <name type="scientific">Thioclava dalianensis</name>
    <dbReference type="NCBI Taxonomy" id="1185766"/>
    <lineage>
        <taxon>Bacteria</taxon>
        <taxon>Pseudomonadati</taxon>
        <taxon>Pseudomonadota</taxon>
        <taxon>Alphaproteobacteria</taxon>
        <taxon>Rhodobacterales</taxon>
        <taxon>Paracoccaceae</taxon>
        <taxon>Thioclava</taxon>
    </lineage>
</organism>
<keyword evidence="6" id="KW-1185">Reference proteome</keyword>
<dbReference type="AlphaFoldDB" id="A0A074T7Q4"/>
<dbReference type="PANTHER" id="PTHR46796:SF12">
    <property type="entry name" value="HTH-TYPE DNA-BINDING TRANSCRIPTIONAL ACTIVATOR EUTR"/>
    <property type="match status" value="1"/>
</dbReference>
<evidence type="ECO:0000256" key="3">
    <source>
        <dbReference type="ARBA" id="ARBA00023163"/>
    </source>
</evidence>
<proteinExistence type="predicted"/>
<dbReference type="EMBL" id="JHEH01000080">
    <property type="protein sequence ID" value="KEP67806.1"/>
    <property type="molecule type" value="Genomic_DNA"/>
</dbReference>
<protein>
    <submittedName>
        <fullName evidence="5">Transcriptional regulator</fullName>
    </submittedName>
</protein>
<keyword evidence="3" id="KW-0804">Transcription</keyword>
<dbReference type="STRING" id="1185766.SAMN05216224_1239"/>
<gene>
    <name evidence="5" type="ORF">DL1_20345</name>
</gene>
<evidence type="ECO:0000259" key="4">
    <source>
        <dbReference type="PROSITE" id="PS01124"/>
    </source>
</evidence>
<dbReference type="InterPro" id="IPR018060">
    <property type="entry name" value="HTH_AraC"/>
</dbReference>
<sequence length="340" mass="37555">MLEHALVLDSLGAPIRHRQKTHSADWDEVEDFCRSVYMRYRVRPLDRLSLPDATMISAKAGCVTMTRFAYGTGIHLDRFDPDAGNILVLNTLRGALDHQTDGGSIATAAGESFVVDCSRAEYWLEGDPDHMQLNLTIPHQAMVDTAERWFGFVPDDRLWTSRVKIGGPNSAWPALLDYATRALTRAGEVSSDAVLVRHIEEMLCVELLRQWASAAGLSLETGARCAAPGYVRAAEEIMEAEAREAPSIGDVAKRVGVSARTLSGGFQKFRGISPRAFLVARRLDGFRRDLETLPANVTVTVIAADWGFSNFGALAGRYRERFGETPSQTRGRVARRVRPH</sequence>
<evidence type="ECO:0000256" key="1">
    <source>
        <dbReference type="ARBA" id="ARBA00023015"/>
    </source>
</evidence>
<dbReference type="InterPro" id="IPR050204">
    <property type="entry name" value="AraC_XylS_family_regulators"/>
</dbReference>
<evidence type="ECO:0000313" key="6">
    <source>
        <dbReference type="Proteomes" id="UP000027725"/>
    </source>
</evidence>
<dbReference type="Gene3D" id="1.10.10.60">
    <property type="entry name" value="Homeodomain-like"/>
    <property type="match status" value="1"/>
</dbReference>
<evidence type="ECO:0000313" key="5">
    <source>
        <dbReference type="EMBL" id="KEP67806.1"/>
    </source>
</evidence>
<dbReference type="Pfam" id="PF12833">
    <property type="entry name" value="HTH_18"/>
    <property type="match status" value="1"/>
</dbReference>
<dbReference type="SMART" id="SM00342">
    <property type="entry name" value="HTH_ARAC"/>
    <property type="match status" value="1"/>
</dbReference>
<name>A0A074T7Q4_9RHOB</name>
<dbReference type="Proteomes" id="UP000027725">
    <property type="component" value="Unassembled WGS sequence"/>
</dbReference>
<evidence type="ECO:0000256" key="2">
    <source>
        <dbReference type="ARBA" id="ARBA00023125"/>
    </source>
</evidence>
<dbReference type="GO" id="GO:0003700">
    <property type="term" value="F:DNA-binding transcription factor activity"/>
    <property type="evidence" value="ECO:0007669"/>
    <property type="project" value="InterPro"/>
</dbReference>
<dbReference type="RefSeq" id="WP_009807931.1">
    <property type="nucleotide sequence ID" value="NZ_FOVB01000023.1"/>
</dbReference>
<feature type="domain" description="HTH araC/xylS-type" evidence="4">
    <location>
        <begin position="232"/>
        <end position="332"/>
    </location>
</feature>